<accession>A0A9P6XEL7</accession>
<name>A0A9P6XEL7_RHIOR</name>
<reference evidence="1" key="1">
    <citation type="journal article" date="2020" name="Microb. Genom.">
        <title>Genetic diversity of clinical and environmental Mucorales isolates obtained from an investigation of mucormycosis cases among solid organ transplant recipients.</title>
        <authorList>
            <person name="Nguyen M.H."/>
            <person name="Kaul D."/>
            <person name="Muto C."/>
            <person name="Cheng S.J."/>
            <person name="Richter R.A."/>
            <person name="Bruno V.M."/>
            <person name="Liu G."/>
            <person name="Beyhan S."/>
            <person name="Sundermann A.J."/>
            <person name="Mounaud S."/>
            <person name="Pasculle A.W."/>
            <person name="Nierman W.C."/>
            <person name="Driscoll E."/>
            <person name="Cumbie R."/>
            <person name="Clancy C.J."/>
            <person name="Dupont C.L."/>
        </authorList>
    </citation>
    <scope>NUCLEOTIDE SEQUENCE</scope>
    <source>
        <strain evidence="1">GL11</strain>
    </source>
</reference>
<dbReference type="Gene3D" id="1.10.730.10">
    <property type="entry name" value="Isoleucyl-tRNA Synthetase, Domain 1"/>
    <property type="match status" value="1"/>
</dbReference>
<gene>
    <name evidence="1" type="ORF">G6F64_003328</name>
</gene>
<dbReference type="OrthoDB" id="2384433at2759"/>
<dbReference type="Proteomes" id="UP000716291">
    <property type="component" value="Unassembled WGS sequence"/>
</dbReference>
<keyword evidence="2" id="KW-1185">Reference proteome</keyword>
<proteinExistence type="predicted"/>
<evidence type="ECO:0000313" key="1">
    <source>
        <dbReference type="EMBL" id="KAG1312053.1"/>
    </source>
</evidence>
<dbReference type="AlphaFoldDB" id="A0A9P6XEL7"/>
<organism evidence="1 2">
    <name type="scientific">Rhizopus oryzae</name>
    <name type="common">Mucormycosis agent</name>
    <name type="synonym">Rhizopus arrhizus var. delemar</name>
    <dbReference type="NCBI Taxonomy" id="64495"/>
    <lineage>
        <taxon>Eukaryota</taxon>
        <taxon>Fungi</taxon>
        <taxon>Fungi incertae sedis</taxon>
        <taxon>Mucoromycota</taxon>
        <taxon>Mucoromycotina</taxon>
        <taxon>Mucoromycetes</taxon>
        <taxon>Mucorales</taxon>
        <taxon>Mucorineae</taxon>
        <taxon>Rhizopodaceae</taxon>
        <taxon>Rhizopus</taxon>
    </lineage>
</organism>
<sequence length="155" mass="16989">MPLITFGSMNFCNVSIEVLSPVCDVDTIRDEMAHVCKIAVQHALCTCLEPGHKLMYPCMPFVTEGLAFHFIKVEKELDAVLEGVKIICFIAQKETASIQIDNVSLLHFFESEKSTMVALSKGVSELLILDASTDAPANHESGPANEKAAFLFKNV</sequence>
<evidence type="ECO:0000313" key="2">
    <source>
        <dbReference type="Proteomes" id="UP000716291"/>
    </source>
</evidence>
<dbReference type="EMBL" id="JAANQT010000322">
    <property type="protein sequence ID" value="KAG1312053.1"/>
    <property type="molecule type" value="Genomic_DNA"/>
</dbReference>
<protein>
    <submittedName>
        <fullName evidence="1">Uncharacterized protein</fullName>
    </submittedName>
</protein>
<comment type="caution">
    <text evidence="1">The sequence shown here is derived from an EMBL/GenBank/DDBJ whole genome shotgun (WGS) entry which is preliminary data.</text>
</comment>